<organism evidence="2 3">
    <name type="scientific">Daphnia magna</name>
    <dbReference type="NCBI Taxonomy" id="35525"/>
    <lineage>
        <taxon>Eukaryota</taxon>
        <taxon>Metazoa</taxon>
        <taxon>Ecdysozoa</taxon>
        <taxon>Arthropoda</taxon>
        <taxon>Crustacea</taxon>
        <taxon>Branchiopoda</taxon>
        <taxon>Diplostraca</taxon>
        <taxon>Cladocera</taxon>
        <taxon>Anomopoda</taxon>
        <taxon>Daphniidae</taxon>
        <taxon>Daphnia</taxon>
    </lineage>
</organism>
<dbReference type="PANTHER" id="PTHR24559:SF444">
    <property type="entry name" value="REVERSE TRANSCRIPTASE DOMAIN-CONTAINING PROTEIN"/>
    <property type="match status" value="1"/>
</dbReference>
<accession>A0A164P688</accession>
<dbReference type="SUPFAM" id="SSF56672">
    <property type="entry name" value="DNA/RNA polymerases"/>
    <property type="match status" value="1"/>
</dbReference>
<evidence type="ECO:0000313" key="3">
    <source>
        <dbReference type="Proteomes" id="UP000076858"/>
    </source>
</evidence>
<dbReference type="Gene3D" id="3.30.70.270">
    <property type="match status" value="1"/>
</dbReference>
<dbReference type="Proteomes" id="UP000076858">
    <property type="component" value="Unassembled WGS sequence"/>
</dbReference>
<dbReference type="EMBL" id="LRGB01002676">
    <property type="protein sequence ID" value="KZS06556.1"/>
    <property type="molecule type" value="Genomic_DNA"/>
</dbReference>
<dbReference type="Pfam" id="PF00078">
    <property type="entry name" value="RVT_1"/>
    <property type="match status" value="1"/>
</dbReference>
<keyword evidence="3" id="KW-1185">Reference proteome</keyword>
<dbReference type="InterPro" id="IPR043502">
    <property type="entry name" value="DNA/RNA_pol_sf"/>
</dbReference>
<reference evidence="2 3" key="1">
    <citation type="submission" date="2016-03" db="EMBL/GenBank/DDBJ databases">
        <title>EvidentialGene: Evidence-directed Construction of Genes on Genomes.</title>
        <authorList>
            <person name="Gilbert D.G."/>
            <person name="Choi J.-H."/>
            <person name="Mockaitis K."/>
            <person name="Colbourne J."/>
            <person name="Pfrender M."/>
        </authorList>
    </citation>
    <scope>NUCLEOTIDE SEQUENCE [LARGE SCALE GENOMIC DNA]</scope>
    <source>
        <strain evidence="2 3">Xinb3</strain>
        <tissue evidence="2">Complete organism</tissue>
    </source>
</reference>
<dbReference type="GO" id="GO:0071897">
    <property type="term" value="P:DNA biosynthetic process"/>
    <property type="evidence" value="ECO:0007669"/>
    <property type="project" value="UniProtKB-ARBA"/>
</dbReference>
<name>A0A164P688_9CRUS</name>
<dbReference type="InterPro" id="IPR000477">
    <property type="entry name" value="RT_dom"/>
</dbReference>
<proteinExistence type="predicted"/>
<gene>
    <name evidence="2" type="ORF">APZ42_029955</name>
</gene>
<evidence type="ECO:0000259" key="1">
    <source>
        <dbReference type="Pfam" id="PF00078"/>
    </source>
</evidence>
<protein>
    <recommendedName>
        <fullName evidence="1">Reverse transcriptase domain-containing protein</fullName>
    </recommendedName>
</protein>
<dbReference type="AlphaFoldDB" id="A0A164P688"/>
<dbReference type="OrthoDB" id="6356350at2759"/>
<dbReference type="InterPro" id="IPR053134">
    <property type="entry name" value="RNA-dir_DNA_polymerase"/>
</dbReference>
<evidence type="ECO:0000313" key="2">
    <source>
        <dbReference type="EMBL" id="KZS06556.1"/>
    </source>
</evidence>
<dbReference type="InterPro" id="IPR043128">
    <property type="entry name" value="Rev_trsase/Diguanyl_cyclase"/>
</dbReference>
<comment type="caution">
    <text evidence="2">The sequence shown here is derived from an EMBL/GenBank/DDBJ whole genome shotgun (WGS) entry which is preliminary data.</text>
</comment>
<dbReference type="PANTHER" id="PTHR24559">
    <property type="entry name" value="TRANSPOSON TY3-I GAG-POL POLYPROTEIN"/>
    <property type="match status" value="1"/>
</dbReference>
<dbReference type="STRING" id="35525.A0A164P688"/>
<dbReference type="CDD" id="cd01647">
    <property type="entry name" value="RT_LTR"/>
    <property type="match status" value="1"/>
</dbReference>
<sequence length="131" mass="14539">MLKQWVIEPAQIPWSSPIVLVKKKDGKWQFCIDYSRLNEVTTKDVYPLPRIDDTLSKLEGAALFSVVDLQNGYCQVPVPEAGKPKTAFVTPDPVPVQGNTVWVMLISDYITTAKGYGIGRIVVDRLPGLHG</sequence>
<dbReference type="Gene3D" id="3.10.10.10">
    <property type="entry name" value="HIV Type 1 Reverse Transcriptase, subunit A, domain 1"/>
    <property type="match status" value="1"/>
</dbReference>
<feature type="domain" description="Reverse transcriptase" evidence="1">
    <location>
        <begin position="21"/>
        <end position="102"/>
    </location>
</feature>